<dbReference type="PROSITE" id="PS50830">
    <property type="entry name" value="TNASE_3"/>
    <property type="match status" value="1"/>
</dbReference>
<sequence>MKRSANVSLLALALAAPLIMAAPVEAAAVPKGTKKATVVKIVDGDTIDVRFTRAGPVIRVQLLEVDTPERGKCWFNTATKRTAALLPVGKATYLLADKDPRDRYGRFLYYAWNAGSVFVNRNLVRYGYGKAVLYKTNDKYIKVLRAEQVKAQRERLRIWSGKCDVTSTSTPRPVASPAPSPDPPSGENDPRFPTCGAANDAGYGPYRRGVDSEYDWYEDRDRDGIVCER</sequence>
<dbReference type="InterPro" id="IPR035437">
    <property type="entry name" value="SNase_OB-fold_sf"/>
</dbReference>
<organism evidence="4 5">
    <name type="scientific">Streptosporangium lutulentum</name>
    <dbReference type="NCBI Taxonomy" id="1461250"/>
    <lineage>
        <taxon>Bacteria</taxon>
        <taxon>Bacillati</taxon>
        <taxon>Actinomycetota</taxon>
        <taxon>Actinomycetes</taxon>
        <taxon>Streptosporangiales</taxon>
        <taxon>Streptosporangiaceae</taxon>
        <taxon>Streptosporangium</taxon>
    </lineage>
</organism>
<feature type="signal peptide" evidence="2">
    <location>
        <begin position="1"/>
        <end position="26"/>
    </location>
</feature>
<reference evidence="4 5" key="1">
    <citation type="submission" date="2023-07" db="EMBL/GenBank/DDBJ databases">
        <title>Sequencing the genomes of 1000 actinobacteria strains.</title>
        <authorList>
            <person name="Klenk H.-P."/>
        </authorList>
    </citation>
    <scope>NUCLEOTIDE SEQUENCE [LARGE SCALE GENOMIC DNA]</scope>
    <source>
        <strain evidence="4 5">DSM 46740</strain>
    </source>
</reference>
<evidence type="ECO:0000256" key="1">
    <source>
        <dbReference type="SAM" id="MobiDB-lite"/>
    </source>
</evidence>
<feature type="compositionally biased region" description="Pro residues" evidence="1">
    <location>
        <begin position="174"/>
        <end position="184"/>
    </location>
</feature>
<keyword evidence="2" id="KW-0732">Signal</keyword>
<dbReference type="EMBL" id="JAUSQU010000001">
    <property type="protein sequence ID" value="MDP9843362.1"/>
    <property type="molecule type" value="Genomic_DNA"/>
</dbReference>
<evidence type="ECO:0000313" key="4">
    <source>
        <dbReference type="EMBL" id="MDP9843362.1"/>
    </source>
</evidence>
<dbReference type="SUPFAM" id="SSF50199">
    <property type="entry name" value="Staphylococcal nuclease"/>
    <property type="match status" value="1"/>
</dbReference>
<keyword evidence="4" id="KW-0378">Hydrolase</keyword>
<proteinExistence type="predicted"/>
<accession>A0ABT9Q9D6</accession>
<dbReference type="Pfam" id="PF05901">
    <property type="entry name" value="Excalibur"/>
    <property type="match status" value="1"/>
</dbReference>
<dbReference type="Pfam" id="PF00565">
    <property type="entry name" value="SNase"/>
    <property type="match status" value="1"/>
</dbReference>
<comment type="caution">
    <text evidence="4">The sequence shown here is derived from an EMBL/GenBank/DDBJ whole genome shotgun (WGS) entry which is preliminary data.</text>
</comment>
<dbReference type="InterPro" id="IPR016071">
    <property type="entry name" value="Staphylococal_nuclease_OB-fold"/>
</dbReference>
<feature type="chain" id="PRO_5045999036" evidence="2">
    <location>
        <begin position="27"/>
        <end position="229"/>
    </location>
</feature>
<dbReference type="Proteomes" id="UP001225356">
    <property type="component" value="Unassembled WGS sequence"/>
</dbReference>
<name>A0ABT9Q9D6_9ACTN</name>
<dbReference type="GO" id="GO:1990599">
    <property type="term" value="F:3' overhang single-stranded DNA endodeoxyribonuclease activity"/>
    <property type="evidence" value="ECO:0007669"/>
    <property type="project" value="UniProtKB-EC"/>
</dbReference>
<dbReference type="InterPro" id="IPR008613">
    <property type="entry name" value="Excalibur_Ca-bd_domain"/>
</dbReference>
<dbReference type="EC" id="3.1.31.1" evidence="4"/>
<evidence type="ECO:0000256" key="2">
    <source>
        <dbReference type="SAM" id="SignalP"/>
    </source>
</evidence>
<dbReference type="SMART" id="SM00318">
    <property type="entry name" value="SNc"/>
    <property type="match status" value="1"/>
</dbReference>
<protein>
    <submittedName>
        <fullName evidence="4">Micrococcal nuclease</fullName>
        <ecNumber evidence="4">3.1.31.1</ecNumber>
    </submittedName>
</protein>
<dbReference type="SMART" id="SM00894">
    <property type="entry name" value="Excalibur"/>
    <property type="match status" value="1"/>
</dbReference>
<feature type="domain" description="TNase-like" evidence="3">
    <location>
        <begin position="32"/>
        <end position="161"/>
    </location>
</feature>
<evidence type="ECO:0000313" key="5">
    <source>
        <dbReference type="Proteomes" id="UP001225356"/>
    </source>
</evidence>
<dbReference type="RefSeq" id="WP_307557535.1">
    <property type="nucleotide sequence ID" value="NZ_JAUSQU010000001.1"/>
</dbReference>
<feature type="region of interest" description="Disordered" evidence="1">
    <location>
        <begin position="164"/>
        <end position="210"/>
    </location>
</feature>
<dbReference type="Gene3D" id="2.40.50.90">
    <property type="match status" value="1"/>
</dbReference>
<keyword evidence="5" id="KW-1185">Reference proteome</keyword>
<gene>
    <name evidence="4" type="ORF">J2853_002573</name>
</gene>
<evidence type="ECO:0000259" key="3">
    <source>
        <dbReference type="PROSITE" id="PS50830"/>
    </source>
</evidence>